<evidence type="ECO:0000313" key="3">
    <source>
        <dbReference type="Proteomes" id="UP000590749"/>
    </source>
</evidence>
<feature type="non-terminal residue" evidence="2">
    <location>
        <position position="223"/>
    </location>
</feature>
<reference evidence="2 3" key="1">
    <citation type="submission" date="2020-08" db="EMBL/GenBank/DDBJ databases">
        <title>Genomic Encyclopedia of Type Strains, Phase III (KMG-III): the genomes of soil and plant-associated and newly described type strains.</title>
        <authorList>
            <person name="Whitman W."/>
        </authorList>
    </citation>
    <scope>NUCLEOTIDE SEQUENCE [LARGE SCALE GENOMIC DNA]</scope>
    <source>
        <strain evidence="2 3">CECT 3287</strain>
    </source>
</reference>
<protein>
    <submittedName>
        <fullName evidence="2">Uncharacterized protein</fullName>
    </submittedName>
</protein>
<name>A0A7W5AEJ1_9ACTN</name>
<sequence length="223" mass="23578">MTARRSILVAALLNAPGVVALWGGRTLELTPVAVGGVAVGGSARAAERVLRRALSAPDRIVQGGGCELDPDAEPRRHLIWGALTVTMAPAGNRLVGWTVGAGRLPDGVHLPHDVTTATTVRKALRTIPGDHPMGRRVPEVLDHHAEGTADDVGRRPEGRRRPDHLHHERLRALRIAERAATPGGVAARCVSGQLSLTLKMGLAASFLKAARLPGVLSMLMSRL</sequence>
<proteinExistence type="predicted"/>
<accession>A0A7W5AEJ1</accession>
<evidence type="ECO:0000256" key="1">
    <source>
        <dbReference type="SAM" id="MobiDB-lite"/>
    </source>
</evidence>
<evidence type="ECO:0000313" key="2">
    <source>
        <dbReference type="EMBL" id="MBB3094612.1"/>
    </source>
</evidence>
<dbReference type="RefSeq" id="WP_183218865.1">
    <property type="nucleotide sequence ID" value="NZ_JACHXF010000003.1"/>
</dbReference>
<gene>
    <name evidence="2" type="ORF">FHR83_002264</name>
</gene>
<dbReference type="EMBL" id="JACHXF010000003">
    <property type="protein sequence ID" value="MBB3094612.1"/>
    <property type="molecule type" value="Genomic_DNA"/>
</dbReference>
<dbReference type="Proteomes" id="UP000590749">
    <property type="component" value="Unassembled WGS sequence"/>
</dbReference>
<dbReference type="AlphaFoldDB" id="A0A7W5AEJ1"/>
<feature type="region of interest" description="Disordered" evidence="1">
    <location>
        <begin position="144"/>
        <end position="164"/>
    </location>
</feature>
<comment type="caution">
    <text evidence="2">The sequence shown here is derived from an EMBL/GenBank/DDBJ whole genome shotgun (WGS) entry which is preliminary data.</text>
</comment>
<feature type="compositionally biased region" description="Basic and acidic residues" evidence="1">
    <location>
        <begin position="144"/>
        <end position="160"/>
    </location>
</feature>
<keyword evidence="3" id="KW-1185">Reference proteome</keyword>
<organism evidence="2 3">
    <name type="scientific">Actinoplanes campanulatus</name>
    <dbReference type="NCBI Taxonomy" id="113559"/>
    <lineage>
        <taxon>Bacteria</taxon>
        <taxon>Bacillati</taxon>
        <taxon>Actinomycetota</taxon>
        <taxon>Actinomycetes</taxon>
        <taxon>Micromonosporales</taxon>
        <taxon>Micromonosporaceae</taxon>
        <taxon>Actinoplanes</taxon>
    </lineage>
</organism>